<protein>
    <submittedName>
        <fullName evidence="3">Uncharacterized protein</fullName>
    </submittedName>
</protein>
<dbReference type="KEGG" id="brv:CFK39_12380"/>
<proteinExistence type="predicted"/>
<feature type="transmembrane region" description="Helical" evidence="2">
    <location>
        <begin position="33"/>
        <end position="56"/>
    </location>
</feature>
<dbReference type="RefSeq" id="WP_089065717.1">
    <property type="nucleotide sequence ID" value="NZ_CP022316.1"/>
</dbReference>
<accession>A0A220UEA8</accession>
<feature type="region of interest" description="Disordered" evidence="1">
    <location>
        <begin position="113"/>
        <end position="143"/>
    </location>
</feature>
<keyword evidence="2" id="KW-0812">Transmembrane</keyword>
<dbReference type="EMBL" id="CP022316">
    <property type="protein sequence ID" value="ASK66477.1"/>
    <property type="molecule type" value="Genomic_DNA"/>
</dbReference>
<feature type="transmembrane region" description="Helical" evidence="2">
    <location>
        <begin position="89"/>
        <end position="109"/>
    </location>
</feature>
<feature type="compositionally biased region" description="Low complexity" evidence="1">
    <location>
        <begin position="267"/>
        <end position="285"/>
    </location>
</feature>
<keyword evidence="4" id="KW-1185">Reference proteome</keyword>
<keyword evidence="2" id="KW-0472">Membrane</keyword>
<keyword evidence="2" id="KW-1133">Transmembrane helix</keyword>
<evidence type="ECO:0000313" key="4">
    <source>
        <dbReference type="Proteomes" id="UP000198398"/>
    </source>
</evidence>
<sequence>MSSLSPDAVDGASTVTAAGRGSSTASGRGLPPIVILLLGMLIAGACLPLLFGSFYAPNPPPGEMVRYLLLGLLDGRGPFFVQDLLWNRFVLIVAVLLVLVLAVLPWWAVHSQRRGGPGGGHRIDVSFGAAGSTSPGPGGMRVTRTEHRSSLTFSDDGRILDEECPDALTIQRSVPELRSMARATGIPWNSAFETEGGARGFLEILRALSTAPVRVRTEAGGSPAEQDLGTDPARSAGQPDPGADPEPSGDPAERAPLEEGGSDGHRYSTSSWSSIYSGSDYTSTTRYTGDRSEGPGEDEEQDR</sequence>
<gene>
    <name evidence="3" type="ORF">CFK39_12380</name>
</gene>
<feature type="region of interest" description="Disordered" evidence="1">
    <location>
        <begin position="216"/>
        <end position="303"/>
    </location>
</feature>
<evidence type="ECO:0000256" key="2">
    <source>
        <dbReference type="SAM" id="Phobius"/>
    </source>
</evidence>
<dbReference type="OrthoDB" id="4794558at2"/>
<name>A0A220UEA8_9MICO</name>
<dbReference type="Proteomes" id="UP000198398">
    <property type="component" value="Chromosome"/>
</dbReference>
<feature type="compositionally biased region" description="Basic and acidic residues" evidence="1">
    <location>
        <begin position="251"/>
        <end position="266"/>
    </location>
</feature>
<dbReference type="AlphaFoldDB" id="A0A220UEA8"/>
<evidence type="ECO:0000313" key="3">
    <source>
        <dbReference type="EMBL" id="ASK66477.1"/>
    </source>
</evidence>
<evidence type="ECO:0000256" key="1">
    <source>
        <dbReference type="SAM" id="MobiDB-lite"/>
    </source>
</evidence>
<organism evidence="3 4">
    <name type="scientific">Brachybacterium avium</name>
    <dbReference type="NCBI Taxonomy" id="2017485"/>
    <lineage>
        <taxon>Bacteria</taxon>
        <taxon>Bacillati</taxon>
        <taxon>Actinomycetota</taxon>
        <taxon>Actinomycetes</taxon>
        <taxon>Micrococcales</taxon>
        <taxon>Dermabacteraceae</taxon>
        <taxon>Brachybacterium</taxon>
    </lineage>
</organism>
<reference evidence="4" key="1">
    <citation type="submission" date="2017-07" db="EMBL/GenBank/DDBJ databases">
        <title>Brachybacterium sp. VR2415.</title>
        <authorList>
            <person name="Tak E.J."/>
            <person name="Bae J.-W."/>
        </authorList>
    </citation>
    <scope>NUCLEOTIDE SEQUENCE [LARGE SCALE GENOMIC DNA]</scope>
    <source>
        <strain evidence="4">VR2415</strain>
    </source>
</reference>